<evidence type="ECO:0000259" key="1">
    <source>
        <dbReference type="Pfam" id="PF20103"/>
    </source>
</evidence>
<evidence type="ECO:0000259" key="3">
    <source>
        <dbReference type="Pfam" id="PF25149"/>
    </source>
</evidence>
<dbReference type="Pfam" id="PF25149">
    <property type="entry name" value="DUF7825"/>
    <property type="match status" value="1"/>
</dbReference>
<accession>A0AAW9SLE4</accession>
<organism evidence="4 5">
    <name type="scientific">Rapidithrix thailandica</name>
    <dbReference type="NCBI Taxonomy" id="413964"/>
    <lineage>
        <taxon>Bacteria</taxon>
        <taxon>Pseudomonadati</taxon>
        <taxon>Bacteroidota</taxon>
        <taxon>Cytophagia</taxon>
        <taxon>Cytophagales</taxon>
        <taxon>Flammeovirgaceae</taxon>
        <taxon>Rapidithrix</taxon>
    </lineage>
</organism>
<dbReference type="RefSeq" id="WP_346824751.1">
    <property type="nucleotide sequence ID" value="NZ_JBDKWZ010000033.1"/>
</dbReference>
<evidence type="ECO:0000313" key="4">
    <source>
        <dbReference type="EMBL" id="MEN7551973.1"/>
    </source>
</evidence>
<dbReference type="InterPro" id="IPR045472">
    <property type="entry name" value="DUF6493"/>
</dbReference>
<evidence type="ECO:0000313" key="5">
    <source>
        <dbReference type="Proteomes" id="UP001403385"/>
    </source>
</evidence>
<protein>
    <submittedName>
        <fullName evidence="4">DUF6493 family protein</fullName>
    </submittedName>
</protein>
<dbReference type="Pfam" id="PF25148">
    <property type="entry name" value="DUF7824"/>
    <property type="match status" value="1"/>
</dbReference>
<dbReference type="Pfam" id="PF20103">
    <property type="entry name" value="DUF6493"/>
    <property type="match status" value="1"/>
</dbReference>
<comment type="caution">
    <text evidence="4">The sequence shown here is derived from an EMBL/GenBank/DDBJ whole genome shotgun (WGS) entry which is preliminary data.</text>
</comment>
<dbReference type="EMBL" id="JBDKWZ010000033">
    <property type="protein sequence ID" value="MEN7551973.1"/>
    <property type="molecule type" value="Genomic_DNA"/>
</dbReference>
<feature type="domain" description="DUF6493" evidence="1">
    <location>
        <begin position="4"/>
        <end position="313"/>
    </location>
</feature>
<name>A0AAW9SLE4_9BACT</name>
<sequence>MEEMTKQDQLIQLLKQKKFKGVLNFLKSLDKGERSTLSPYARKWYRKNTQWTNENGNWSRVGDWNQIQLMEVVLLACCSFTEFSKTNINRIAHNPYLEELLEWYCPGWLPEFITEHDGSGLTYEQFVEFIRKGWANAEEALIARLMFSSDIEVTEDDEVTVSIRNLTRFPETLQEHIWYLFQYESSINYSDRSIEVRASKTQETLNWKQTFKNLSEQGTLDRQRLLKESTLAFTRNFNKTLTGWFVDLLVYLEPSQEELLSLQTELNQSFYAPQTKPVNTVLKFYKKLVTVKGFQVESFLEGAALLIASETKSIVSSSLIILEKIAKKYPEYQKEICPLMAQVFMHQDEALQKKATKFILQYGDPQDEALQEILNQYYESLLFGSKEALQGYFQQEGLGETMAAPEEEAASETAPLLTKENAICLPETFEDLLFLTSQALDGNESYLIDVLPAALIRLQPEVSEETIGKWEPAFQRAYKTVMKGVSNRVSYLDEMLAYFWVDFGQLLVEKYPAATSFISKIHEKNQKKEEESVKEWSHYTLKLTGLAKWKKAYSDPICQVFQHLLLTALAKLKKGDSLPVLSTPTHAPAWLSPVALVQRLAQYQEAEASPDSLDFQLAISRTAFEQQEEALQLAEEKLDGEWLSLMRFLLKAEESPQGPFTQTPVWMSAGLRKAPEKVFAEFEAFPEQQIPRLFLTGNYPWKANLFKHPTKEYDAKKKKYIDRIRTYTVLEVDWKSVKTENRNWLDENQKWLNGFGKAELPNDSSKVFLYSNLQFNPEYFYYEVNDIPRFLSLVPFHLDPVLAPLIDKYMSRDFYSEEAKTCVLNLLKGFLEYSNEFSPLTGLCVAAAMLGGDKTLRAMAAEVWIQGVETQKVPSELMGEILGKLENKEFAPLKRFTDLLTDNLHQVSSVHNQALEQLLTAFLSELTEEPLKGLKKLLEQYVEVVASNQSTITHPVLIQRLDQWKQVSSLKKAVQAAEKYFA</sequence>
<dbReference type="Proteomes" id="UP001403385">
    <property type="component" value="Unassembled WGS sequence"/>
</dbReference>
<keyword evidence="5" id="KW-1185">Reference proteome</keyword>
<dbReference type="AlphaFoldDB" id="A0AAW9SLE4"/>
<dbReference type="InterPro" id="IPR056727">
    <property type="entry name" value="DUF7825"/>
</dbReference>
<proteinExistence type="predicted"/>
<dbReference type="InterPro" id="IPR056726">
    <property type="entry name" value="DUF7824"/>
</dbReference>
<feature type="domain" description="DUF7825" evidence="3">
    <location>
        <begin position="728"/>
        <end position="976"/>
    </location>
</feature>
<reference evidence="4 5" key="1">
    <citation type="submission" date="2024-04" db="EMBL/GenBank/DDBJ databases">
        <title>Novel genus in family Flammeovirgaceae.</title>
        <authorList>
            <person name="Nguyen T.H."/>
            <person name="Vuong T.Q."/>
            <person name="Le H."/>
            <person name="Kim S.-G."/>
        </authorList>
    </citation>
    <scope>NUCLEOTIDE SEQUENCE [LARGE SCALE GENOMIC DNA]</scope>
    <source>
        <strain evidence="4 5">JCM 23209</strain>
    </source>
</reference>
<evidence type="ECO:0000259" key="2">
    <source>
        <dbReference type="Pfam" id="PF25148"/>
    </source>
</evidence>
<gene>
    <name evidence="4" type="ORF">AAG747_28925</name>
</gene>
<feature type="domain" description="DUF7824" evidence="2">
    <location>
        <begin position="419"/>
        <end position="691"/>
    </location>
</feature>